<feature type="domain" description="Ferritin-like diiron" evidence="15">
    <location>
        <begin position="49"/>
        <end position="198"/>
    </location>
</feature>
<comment type="similarity">
    <text evidence="3 13">Belongs to the ferritin family.</text>
</comment>
<dbReference type="InterPro" id="IPR012347">
    <property type="entry name" value="Ferritin-like"/>
</dbReference>
<dbReference type="GO" id="GO:0005764">
    <property type="term" value="C:lysosome"/>
    <property type="evidence" value="ECO:0007669"/>
    <property type="project" value="UniProtKB-SubCell"/>
</dbReference>
<evidence type="ECO:0000256" key="2">
    <source>
        <dbReference type="ARBA" id="ARBA00004419"/>
    </source>
</evidence>
<dbReference type="GO" id="GO:0008198">
    <property type="term" value="F:ferrous iron binding"/>
    <property type="evidence" value="ECO:0000318"/>
    <property type="project" value="GO_Central"/>
</dbReference>
<evidence type="ECO:0000256" key="12">
    <source>
        <dbReference type="PIRSR" id="PIRSR601519-1"/>
    </source>
</evidence>
<dbReference type="Gene3D" id="1.20.1260.10">
    <property type="match status" value="1"/>
</dbReference>
<dbReference type="PANTHER" id="PTHR11431">
    <property type="entry name" value="FERRITIN"/>
    <property type="match status" value="1"/>
</dbReference>
<comment type="function">
    <text evidence="10">Stores iron in a soluble, non-toxic, readily available form. Important for iron homeostasis. Has ferroxidase activity. Iron is taken up in the ferrous form and deposited as ferric hydroxides after oxidation. Also plays a role in delivery of iron to cells. Mediates iron uptake in capsule cells of the developing kidney. Delivery to lysosomes is mediated by the cargo receptor NCOA4 for autophagic degradation and release of iron.</text>
</comment>
<name>F6ULS5_HORSE</name>
<dbReference type="InParanoid" id="F6ULS5"/>
<comment type="function">
    <text evidence="13">Stores iron in a soluble, non-toxic, readily available form. Important for iron homeostasis. Iron is taken up in the ferrous form and deposited as ferric hydroxides after oxidation.</text>
</comment>
<keyword evidence="6" id="KW-0560">Oxidoreductase</keyword>
<evidence type="ECO:0000256" key="9">
    <source>
        <dbReference type="ARBA" id="ARBA00044959"/>
    </source>
</evidence>
<dbReference type="GO" id="GO:0005776">
    <property type="term" value="C:autophagosome"/>
    <property type="evidence" value="ECO:0007669"/>
    <property type="project" value="UniProtKB-SubCell"/>
</dbReference>
<dbReference type="PaxDb" id="9796-ENSECAP00000001548"/>
<dbReference type="Pfam" id="PF00210">
    <property type="entry name" value="Ferritin"/>
    <property type="match status" value="1"/>
</dbReference>
<comment type="catalytic activity">
    <reaction evidence="11">
        <text>4 Fe(2+) + O2 + 4 H(+) = 4 Fe(3+) + 2 H2O</text>
        <dbReference type="Rhea" id="RHEA:11148"/>
        <dbReference type="ChEBI" id="CHEBI:15377"/>
        <dbReference type="ChEBI" id="CHEBI:15378"/>
        <dbReference type="ChEBI" id="CHEBI:15379"/>
        <dbReference type="ChEBI" id="CHEBI:29033"/>
        <dbReference type="ChEBI" id="CHEBI:29034"/>
        <dbReference type="EC" id="1.16.3.1"/>
    </reaction>
</comment>
<evidence type="ECO:0000256" key="8">
    <source>
        <dbReference type="ARBA" id="ARBA00023228"/>
    </source>
</evidence>
<dbReference type="Bgee" id="ENSECAG00000037678">
    <property type="expression patterns" value="Expressed in testis and 1 other cell type or tissue"/>
</dbReference>
<evidence type="ECO:0000256" key="4">
    <source>
        <dbReference type="ARBA" id="ARBA00022434"/>
    </source>
</evidence>
<comment type="subcellular location">
    <subcellularLocation>
        <location evidence="2">Cytoplasmic vesicle</location>
        <location evidence="2">Autophagosome</location>
    </subcellularLocation>
    <subcellularLocation>
        <location evidence="1">Lysosome</location>
    </subcellularLocation>
</comment>
<feature type="region of interest" description="Disordered" evidence="14">
    <location>
        <begin position="1"/>
        <end position="21"/>
    </location>
</feature>
<evidence type="ECO:0000256" key="7">
    <source>
        <dbReference type="ARBA" id="ARBA00023004"/>
    </source>
</evidence>
<reference evidence="16" key="2">
    <citation type="submission" date="2025-08" db="UniProtKB">
        <authorList>
            <consortium name="Ensembl"/>
        </authorList>
    </citation>
    <scope>IDENTIFICATION</scope>
    <source>
        <strain evidence="16">Thoroughbred</strain>
    </source>
</reference>
<accession>F6ULS5</accession>
<dbReference type="InterPro" id="IPR009078">
    <property type="entry name" value="Ferritin-like_SF"/>
</dbReference>
<dbReference type="PANTHER" id="PTHR11431:SF37">
    <property type="entry name" value="FERRITIN HEAVY CHAIN"/>
    <property type="match status" value="1"/>
</dbReference>
<proteinExistence type="inferred from homology"/>
<dbReference type="PROSITE" id="PS50905">
    <property type="entry name" value="FERRITIN_LIKE"/>
    <property type="match status" value="1"/>
</dbReference>
<feature type="binding site" evidence="12">
    <location>
        <position position="146"/>
    </location>
    <ligand>
        <name>Fe cation</name>
        <dbReference type="ChEBI" id="CHEBI:24875"/>
        <label>1</label>
    </ligand>
</feature>
<feature type="binding site" evidence="12">
    <location>
        <position position="101"/>
    </location>
    <ligand>
        <name>Fe cation</name>
        <dbReference type="ChEBI" id="CHEBI:24875"/>
        <label>1</label>
    </ligand>
</feature>
<dbReference type="Proteomes" id="UP000002281">
    <property type="component" value="Chromosome X"/>
</dbReference>
<keyword evidence="7 12" id="KW-0408">Iron</keyword>
<dbReference type="Ensembl" id="ENSECAT00000002183.3">
    <property type="protein sequence ID" value="ENSECAP00000001548.2"/>
    <property type="gene ID" value="ENSECAG00000051269.1"/>
</dbReference>
<keyword evidence="8" id="KW-0458">Lysosome</keyword>
<dbReference type="STRING" id="9796.ENSECAP00000001548"/>
<feature type="binding site" evidence="12">
    <location>
        <position position="180"/>
    </location>
    <ligand>
        <name>Fe cation</name>
        <dbReference type="ChEBI" id="CHEBI:24875"/>
        <label>1</label>
    </ligand>
</feature>
<dbReference type="GO" id="GO:0004322">
    <property type="term" value="F:ferroxidase activity"/>
    <property type="evidence" value="ECO:0007669"/>
    <property type="project" value="UniProtKB-EC"/>
</dbReference>
<dbReference type="InterPro" id="IPR008331">
    <property type="entry name" value="Ferritin_DPS_dom"/>
</dbReference>
<keyword evidence="17" id="KW-1185">Reference proteome</keyword>
<dbReference type="FunFam" id="1.20.1260.10:FF:000016">
    <property type="entry name" value="Ferritin heavy chain"/>
    <property type="match status" value="1"/>
</dbReference>
<dbReference type="GO" id="GO:0008199">
    <property type="term" value="F:ferric iron binding"/>
    <property type="evidence" value="ECO:0000318"/>
    <property type="project" value="GO_Central"/>
</dbReference>
<evidence type="ECO:0000256" key="3">
    <source>
        <dbReference type="ARBA" id="ARBA00007513"/>
    </source>
</evidence>
<dbReference type="GeneTree" id="ENSGT00950000182841"/>
<evidence type="ECO:0000256" key="5">
    <source>
        <dbReference type="ARBA" id="ARBA00022723"/>
    </source>
</evidence>
<evidence type="ECO:0000256" key="14">
    <source>
        <dbReference type="SAM" id="MobiDB-lite"/>
    </source>
</evidence>
<evidence type="ECO:0000256" key="1">
    <source>
        <dbReference type="ARBA" id="ARBA00004371"/>
    </source>
</evidence>
<reference evidence="16 17" key="1">
    <citation type="journal article" date="2009" name="Science">
        <title>Genome sequence, comparative analysis, and population genetics of the domestic horse.</title>
        <authorList>
            <consortium name="Broad Institute Genome Sequencing Platform"/>
            <consortium name="Broad Institute Whole Genome Assembly Team"/>
            <person name="Wade C.M."/>
            <person name="Giulotto E."/>
            <person name="Sigurdsson S."/>
            <person name="Zoli M."/>
            <person name="Gnerre S."/>
            <person name="Imsland F."/>
            <person name="Lear T.L."/>
            <person name="Adelson D.L."/>
            <person name="Bailey E."/>
            <person name="Bellone R.R."/>
            <person name="Bloecker H."/>
            <person name="Distl O."/>
            <person name="Edgar R.C."/>
            <person name="Garber M."/>
            <person name="Leeb T."/>
            <person name="Mauceli E."/>
            <person name="MacLeod J.N."/>
            <person name="Penedo M.C.T."/>
            <person name="Raison J.M."/>
            <person name="Sharpe T."/>
            <person name="Vogel J."/>
            <person name="Andersson L."/>
            <person name="Antczak D.F."/>
            <person name="Biagi T."/>
            <person name="Binns M.M."/>
            <person name="Chowdhary B.P."/>
            <person name="Coleman S.J."/>
            <person name="Della Valle G."/>
            <person name="Fryc S."/>
            <person name="Guerin G."/>
            <person name="Hasegawa T."/>
            <person name="Hill E.W."/>
            <person name="Jurka J."/>
            <person name="Kiialainen A."/>
            <person name="Lindgren G."/>
            <person name="Liu J."/>
            <person name="Magnani E."/>
            <person name="Mickelson J.R."/>
            <person name="Murray J."/>
            <person name="Nergadze S.G."/>
            <person name="Onofrio R."/>
            <person name="Pedroni S."/>
            <person name="Piras M.F."/>
            <person name="Raudsepp T."/>
            <person name="Rocchi M."/>
            <person name="Roeed K.H."/>
            <person name="Ryder O.A."/>
            <person name="Searle S."/>
            <person name="Skow L."/>
            <person name="Swinburne J.E."/>
            <person name="Syvaenen A.C."/>
            <person name="Tozaki T."/>
            <person name="Valberg S.J."/>
            <person name="Vaudin M."/>
            <person name="White J.R."/>
            <person name="Zody M.C."/>
            <person name="Lander E.S."/>
            <person name="Lindblad-Toh K."/>
        </authorList>
    </citation>
    <scope>NUCLEOTIDE SEQUENCE [LARGE SCALE GENOMIC DNA]</scope>
    <source>
        <strain evidence="16 17">Thoroughbred</strain>
    </source>
</reference>
<dbReference type="GO" id="GO:0006826">
    <property type="term" value="P:iron ion transport"/>
    <property type="evidence" value="ECO:0000318"/>
    <property type="project" value="GO_Central"/>
</dbReference>
<dbReference type="GO" id="GO:0005737">
    <property type="term" value="C:cytoplasm"/>
    <property type="evidence" value="ECO:0000318"/>
    <property type="project" value="GO_Central"/>
</dbReference>
<evidence type="ECO:0000256" key="11">
    <source>
        <dbReference type="ARBA" id="ARBA00047990"/>
    </source>
</evidence>
<dbReference type="InterPro" id="IPR001519">
    <property type="entry name" value="Ferritin"/>
</dbReference>
<evidence type="ECO:0000256" key="6">
    <source>
        <dbReference type="ARBA" id="ARBA00023002"/>
    </source>
</evidence>
<organism evidence="16 17">
    <name type="scientific">Equus caballus</name>
    <name type="common">Horse</name>
    <dbReference type="NCBI Taxonomy" id="9796"/>
    <lineage>
        <taxon>Eukaryota</taxon>
        <taxon>Metazoa</taxon>
        <taxon>Chordata</taxon>
        <taxon>Craniata</taxon>
        <taxon>Vertebrata</taxon>
        <taxon>Euteleostomi</taxon>
        <taxon>Mammalia</taxon>
        <taxon>Eutheria</taxon>
        <taxon>Laurasiatheria</taxon>
        <taxon>Perissodactyla</taxon>
        <taxon>Equidae</taxon>
        <taxon>Equus</taxon>
    </lineage>
</organism>
<feature type="compositionally biased region" description="Basic residues" evidence="14">
    <location>
        <begin position="7"/>
        <end position="18"/>
    </location>
</feature>
<dbReference type="CDD" id="cd01056">
    <property type="entry name" value="Euk_Ferritin"/>
    <property type="match status" value="1"/>
</dbReference>
<evidence type="ECO:0000313" key="16">
    <source>
        <dbReference type="Ensembl" id="ENSECAP00000001548.2"/>
    </source>
</evidence>
<dbReference type="GO" id="GO:0006879">
    <property type="term" value="P:intracellular iron ion homeostasis"/>
    <property type="evidence" value="ECO:0007669"/>
    <property type="project" value="UniProtKB-KW"/>
</dbReference>
<evidence type="ECO:0000259" key="15">
    <source>
        <dbReference type="PROSITE" id="PS50905"/>
    </source>
</evidence>
<dbReference type="InterPro" id="IPR009040">
    <property type="entry name" value="Ferritin-like_diiron"/>
</dbReference>
<dbReference type="AlphaFoldDB" id="F6ULS5"/>
<sequence>MGMLRGSRGHRLRPHRCPPRGPRLRSPFAFFLATVPPIMANPPPLRVRQNYHHDSEAAVNIQINLELHASYVYLSMAYYFNRDDVALKHFFQLFLKLSRRERERAERLMQLQNQRGGLIRFGDIKQPDRDDWESGLKAVECALHLEKSVNQSLLDLYQLATNRNDAHLCHFLKSHCLKEQVKSIQELGDHLTSLRKVGVPEDGLAEYLFGKLSLGDSDKN</sequence>
<evidence type="ECO:0000256" key="13">
    <source>
        <dbReference type="RuleBase" id="RU361145"/>
    </source>
</evidence>
<keyword evidence="4 13" id="KW-0409">Iron storage</keyword>
<evidence type="ECO:0000313" key="17">
    <source>
        <dbReference type="Proteomes" id="UP000002281"/>
    </source>
</evidence>
<dbReference type="HOGENOM" id="CLU_065681_4_0_1"/>
<keyword evidence="5 12" id="KW-0479">Metal-binding</keyword>
<feature type="binding site" evidence="12">
    <location>
        <position position="66"/>
    </location>
    <ligand>
        <name>Fe cation</name>
        <dbReference type="ChEBI" id="CHEBI:24875"/>
        <label>1</label>
    </ligand>
</feature>
<reference evidence="16" key="3">
    <citation type="submission" date="2025-09" db="UniProtKB">
        <authorList>
            <consortium name="Ensembl"/>
        </authorList>
    </citation>
    <scope>IDENTIFICATION</scope>
    <source>
        <strain evidence="16">Thoroughbred</strain>
    </source>
</reference>
<protein>
    <recommendedName>
        <fullName evidence="13">Ferritin</fullName>
    </recommendedName>
</protein>
<evidence type="ECO:0000256" key="10">
    <source>
        <dbReference type="ARBA" id="ARBA00045964"/>
    </source>
</evidence>
<comment type="subunit">
    <text evidence="9">Oligomer of 24 subunits. There are two types of subunits: L (light) chain and H (heavy) chain. The major chain can be light or heavy, depending on the species and tissue type. The functional molecule forms a roughly spherical shell with a diameter of 12 nm and contains a central cavity into which the insoluble mineral iron core is deposited. Interacts with NCOA4; NCOA4 promotes targeting of the iron-binding ferritin complex to autolysosomes following starvation or iron depletion.</text>
</comment>
<dbReference type="SUPFAM" id="SSF47240">
    <property type="entry name" value="Ferritin-like"/>
    <property type="match status" value="1"/>
</dbReference>